<protein>
    <submittedName>
        <fullName evidence="2">ImmA/IrrE family metallo-endopeptidase</fullName>
    </submittedName>
</protein>
<reference evidence="2 3" key="1">
    <citation type="submission" date="2017-08" db="EMBL/GenBank/DDBJ databases">
        <title>Infants hospitalized years apart are colonized by the same room-sourced microbial strains.</title>
        <authorList>
            <person name="Brooks B."/>
            <person name="Olm M.R."/>
            <person name="Firek B.A."/>
            <person name="Baker R."/>
            <person name="Thomas B.C."/>
            <person name="Morowitz M.J."/>
            <person name="Banfield J.F."/>
        </authorList>
    </citation>
    <scope>NUCLEOTIDE SEQUENCE [LARGE SCALE GENOMIC DNA]</scope>
    <source>
        <strain evidence="2">S2_003_000_R2_11</strain>
    </source>
</reference>
<sequence length="262" mass="29373">MRGTRLSGDTPAEALLRSLGITSPDEIDLEAIAWSIGAKVREMELPSCEARIIGCQDQAIITVRNSGDPRRRRFSIGHELGHWIHHRGRSSICRSSDIGNPEAASQLEKQADRFAADLLMPRYLFVPSVAQLKRPDFESIDELATTFTTSRLATALRCVDIGTWPVVLICHGPSGRRWFKRAANIPDDWFPREDLDPSSPSFPVLFGTVERTRIQSVAASLWFDRRDASRYRITEQSLKARGGTMLTLLTLTDPKMLTQGNR</sequence>
<dbReference type="PANTHER" id="PTHR43236">
    <property type="entry name" value="ANTITOXIN HIGA1"/>
    <property type="match status" value="1"/>
</dbReference>
<dbReference type="AlphaFoldDB" id="A0A2W5RXH8"/>
<name>A0A2W5RXH8_CERSP</name>
<proteinExistence type="predicted"/>
<dbReference type="Pfam" id="PF06114">
    <property type="entry name" value="Peptidase_M78"/>
    <property type="match status" value="1"/>
</dbReference>
<comment type="caution">
    <text evidence="2">The sequence shown here is derived from an EMBL/GenBank/DDBJ whole genome shotgun (WGS) entry which is preliminary data.</text>
</comment>
<evidence type="ECO:0000313" key="2">
    <source>
        <dbReference type="EMBL" id="PZQ94476.1"/>
    </source>
</evidence>
<organism evidence="2 3">
    <name type="scientific">Cereibacter sphaeroides</name>
    <name type="common">Rhodobacter sphaeroides</name>
    <dbReference type="NCBI Taxonomy" id="1063"/>
    <lineage>
        <taxon>Bacteria</taxon>
        <taxon>Pseudomonadati</taxon>
        <taxon>Pseudomonadota</taxon>
        <taxon>Alphaproteobacteria</taxon>
        <taxon>Rhodobacterales</taxon>
        <taxon>Paracoccaceae</taxon>
        <taxon>Cereibacter</taxon>
    </lineage>
</organism>
<feature type="domain" description="IrrE N-terminal-like" evidence="1">
    <location>
        <begin position="58"/>
        <end position="158"/>
    </location>
</feature>
<dbReference type="Proteomes" id="UP000248975">
    <property type="component" value="Unassembled WGS sequence"/>
</dbReference>
<evidence type="ECO:0000259" key="1">
    <source>
        <dbReference type="Pfam" id="PF06114"/>
    </source>
</evidence>
<dbReference type="Gene3D" id="1.10.10.2910">
    <property type="match status" value="1"/>
</dbReference>
<dbReference type="EMBL" id="QFQS01000021">
    <property type="protein sequence ID" value="PZQ94476.1"/>
    <property type="molecule type" value="Genomic_DNA"/>
</dbReference>
<dbReference type="InterPro" id="IPR052345">
    <property type="entry name" value="Rad_response_metalloprotease"/>
</dbReference>
<accession>A0A2W5RXH8</accession>
<dbReference type="PANTHER" id="PTHR43236:SF2">
    <property type="entry name" value="BLL0069 PROTEIN"/>
    <property type="match status" value="1"/>
</dbReference>
<dbReference type="InterPro" id="IPR010359">
    <property type="entry name" value="IrrE_HExxH"/>
</dbReference>
<evidence type="ECO:0000313" key="3">
    <source>
        <dbReference type="Proteomes" id="UP000248975"/>
    </source>
</evidence>
<gene>
    <name evidence="2" type="ORF">DI533_22180</name>
</gene>